<sequence>MNKLITIVLAAVTLITVSSCATRKKSPGGQNQSMPGMSAAEHAKM</sequence>
<feature type="signal peptide" evidence="2">
    <location>
        <begin position="1"/>
        <end position="21"/>
    </location>
</feature>
<evidence type="ECO:0000256" key="1">
    <source>
        <dbReference type="SAM" id="MobiDB-lite"/>
    </source>
</evidence>
<protein>
    <recommendedName>
        <fullName evidence="5">Lipoprotein-attachment site-containing protein</fullName>
    </recommendedName>
</protein>
<organism evidence="3 4">
    <name type="scientific">Prosthecobacter debontii</name>
    <dbReference type="NCBI Taxonomy" id="48467"/>
    <lineage>
        <taxon>Bacteria</taxon>
        <taxon>Pseudomonadati</taxon>
        <taxon>Verrucomicrobiota</taxon>
        <taxon>Verrucomicrobiia</taxon>
        <taxon>Verrucomicrobiales</taxon>
        <taxon>Verrucomicrobiaceae</taxon>
        <taxon>Prosthecobacter</taxon>
    </lineage>
</organism>
<dbReference type="STRING" id="48467.SAMN02745166_01113"/>
<dbReference type="RefSeq" id="WP_176159238.1">
    <property type="nucleotide sequence ID" value="NZ_FUYE01000003.1"/>
</dbReference>
<dbReference type="Proteomes" id="UP000190774">
    <property type="component" value="Unassembled WGS sequence"/>
</dbReference>
<keyword evidence="4" id="KW-1185">Reference proteome</keyword>
<evidence type="ECO:0000256" key="2">
    <source>
        <dbReference type="SAM" id="SignalP"/>
    </source>
</evidence>
<keyword evidence="2" id="KW-0732">Signal</keyword>
<feature type="region of interest" description="Disordered" evidence="1">
    <location>
        <begin position="21"/>
        <end position="45"/>
    </location>
</feature>
<evidence type="ECO:0008006" key="5">
    <source>
        <dbReference type="Google" id="ProtNLM"/>
    </source>
</evidence>
<dbReference type="EMBL" id="FUYE01000003">
    <property type="protein sequence ID" value="SKA85197.1"/>
    <property type="molecule type" value="Genomic_DNA"/>
</dbReference>
<proteinExistence type="predicted"/>
<evidence type="ECO:0000313" key="3">
    <source>
        <dbReference type="EMBL" id="SKA85197.1"/>
    </source>
</evidence>
<dbReference type="PROSITE" id="PS51257">
    <property type="entry name" value="PROKAR_LIPOPROTEIN"/>
    <property type="match status" value="1"/>
</dbReference>
<reference evidence="4" key="1">
    <citation type="submission" date="2017-02" db="EMBL/GenBank/DDBJ databases">
        <authorList>
            <person name="Varghese N."/>
            <person name="Submissions S."/>
        </authorList>
    </citation>
    <scope>NUCLEOTIDE SEQUENCE [LARGE SCALE GENOMIC DNA]</scope>
    <source>
        <strain evidence="4">ATCC 700200</strain>
    </source>
</reference>
<feature type="chain" id="PRO_5013182481" description="Lipoprotein-attachment site-containing protein" evidence="2">
    <location>
        <begin position="22"/>
        <end position="45"/>
    </location>
</feature>
<accession>A0A1T4X6Z6</accession>
<dbReference type="AlphaFoldDB" id="A0A1T4X6Z6"/>
<gene>
    <name evidence="3" type="ORF">SAMN02745166_01113</name>
</gene>
<evidence type="ECO:0000313" key="4">
    <source>
        <dbReference type="Proteomes" id="UP000190774"/>
    </source>
</evidence>
<name>A0A1T4X6Z6_9BACT</name>